<dbReference type="Pfam" id="PF06949">
    <property type="entry name" value="DUF1292"/>
    <property type="match status" value="1"/>
</dbReference>
<organism evidence="1 2">
    <name type="scientific">Paenibacillus solisilvae</name>
    <dbReference type="NCBI Taxonomy" id="2486751"/>
    <lineage>
        <taxon>Bacteria</taxon>
        <taxon>Bacillati</taxon>
        <taxon>Bacillota</taxon>
        <taxon>Bacilli</taxon>
        <taxon>Bacillales</taxon>
        <taxon>Paenibacillaceae</taxon>
        <taxon>Paenibacillus</taxon>
    </lineage>
</organism>
<dbReference type="EMBL" id="JBHSOW010000045">
    <property type="protein sequence ID" value="MFC5650147.1"/>
    <property type="molecule type" value="Genomic_DNA"/>
</dbReference>
<keyword evidence="2" id="KW-1185">Reference proteome</keyword>
<accession>A0ABW0VYP1</accession>
<dbReference type="RefSeq" id="WP_379188698.1">
    <property type="nucleotide sequence ID" value="NZ_JBHSOW010000045.1"/>
</dbReference>
<comment type="caution">
    <text evidence="1">The sequence shown here is derived from an EMBL/GenBank/DDBJ whole genome shotgun (WGS) entry which is preliminary data.</text>
</comment>
<sequence>MSEVERISILKPVYGHEVELIGDEGESEPFHIVAEYRIGDQAYAGLQSEAMRKQDEVAFFRVLLVENAEPELESIEDEDEWEAAAEAFDDLMFEGDDQP</sequence>
<dbReference type="Proteomes" id="UP001596047">
    <property type="component" value="Unassembled WGS sequence"/>
</dbReference>
<reference evidence="2" key="1">
    <citation type="journal article" date="2019" name="Int. J. Syst. Evol. Microbiol.">
        <title>The Global Catalogue of Microorganisms (GCM) 10K type strain sequencing project: providing services to taxonomists for standard genome sequencing and annotation.</title>
        <authorList>
            <consortium name="The Broad Institute Genomics Platform"/>
            <consortium name="The Broad Institute Genome Sequencing Center for Infectious Disease"/>
            <person name="Wu L."/>
            <person name="Ma J."/>
        </authorList>
    </citation>
    <scope>NUCLEOTIDE SEQUENCE [LARGE SCALE GENOMIC DNA]</scope>
    <source>
        <strain evidence="2">CGMCC 1.3240</strain>
    </source>
</reference>
<protein>
    <submittedName>
        <fullName evidence="1">DUF1292 domain-containing protein</fullName>
    </submittedName>
</protein>
<proteinExistence type="predicted"/>
<dbReference type="InterPro" id="IPR009711">
    <property type="entry name" value="UPF0473"/>
</dbReference>
<evidence type="ECO:0000313" key="1">
    <source>
        <dbReference type="EMBL" id="MFC5650147.1"/>
    </source>
</evidence>
<gene>
    <name evidence="1" type="ORF">ACFPYJ_13635</name>
</gene>
<evidence type="ECO:0000313" key="2">
    <source>
        <dbReference type="Proteomes" id="UP001596047"/>
    </source>
</evidence>
<name>A0ABW0VYP1_9BACL</name>